<comment type="caution">
    <text evidence="5">The sequence shown here is derived from an EMBL/GenBank/DDBJ whole genome shotgun (WGS) entry which is preliminary data.</text>
</comment>
<proteinExistence type="predicted"/>
<evidence type="ECO:0000313" key="6">
    <source>
        <dbReference type="Proteomes" id="UP000247523"/>
    </source>
</evidence>
<dbReference type="Gene3D" id="1.10.10.10">
    <property type="entry name" value="Winged helix-like DNA-binding domain superfamily/Winged helix DNA-binding domain"/>
    <property type="match status" value="1"/>
</dbReference>
<dbReference type="InterPro" id="IPR051081">
    <property type="entry name" value="HTH_MetalResp_TranReg"/>
</dbReference>
<keyword evidence="2" id="KW-0238">DNA-binding</keyword>
<dbReference type="PROSITE" id="PS50987">
    <property type="entry name" value="HTH_ARSR_2"/>
    <property type="match status" value="1"/>
</dbReference>
<dbReference type="PANTHER" id="PTHR33154:SF18">
    <property type="entry name" value="ARSENICAL RESISTANCE OPERON REPRESSOR"/>
    <property type="match status" value="1"/>
</dbReference>
<dbReference type="InterPro" id="IPR011991">
    <property type="entry name" value="ArsR-like_HTH"/>
</dbReference>
<evidence type="ECO:0000259" key="4">
    <source>
        <dbReference type="PROSITE" id="PS50987"/>
    </source>
</evidence>
<dbReference type="NCBIfam" id="NF033788">
    <property type="entry name" value="HTH_metalloreg"/>
    <property type="match status" value="1"/>
</dbReference>
<organism evidence="5 6">
    <name type="scientific">Lachnotalea glycerini</name>
    <dbReference type="NCBI Taxonomy" id="1763509"/>
    <lineage>
        <taxon>Bacteria</taxon>
        <taxon>Bacillati</taxon>
        <taxon>Bacillota</taxon>
        <taxon>Clostridia</taxon>
        <taxon>Lachnospirales</taxon>
        <taxon>Lachnospiraceae</taxon>
        <taxon>Lachnotalea</taxon>
    </lineage>
</organism>
<keyword evidence="3" id="KW-0804">Transcription</keyword>
<feature type="domain" description="HTH arsR-type" evidence="4">
    <location>
        <begin position="1"/>
        <end position="96"/>
    </location>
</feature>
<reference evidence="5 6" key="1">
    <citation type="submission" date="2018-05" db="EMBL/GenBank/DDBJ databases">
        <title>Genomic Encyclopedia of Type Strains, Phase IV (KMG-IV): sequencing the most valuable type-strain genomes for metagenomic binning, comparative biology and taxonomic classification.</title>
        <authorList>
            <person name="Goeker M."/>
        </authorList>
    </citation>
    <scope>NUCLEOTIDE SEQUENCE [LARGE SCALE GENOMIC DNA]</scope>
    <source>
        <strain evidence="5 6">DSM 28816</strain>
    </source>
</reference>
<accession>A0A318EMN1</accession>
<dbReference type="InterPro" id="IPR036388">
    <property type="entry name" value="WH-like_DNA-bd_sf"/>
</dbReference>
<evidence type="ECO:0000256" key="3">
    <source>
        <dbReference type="ARBA" id="ARBA00023163"/>
    </source>
</evidence>
<name>A0A318EMN1_9FIRM</name>
<dbReference type="Pfam" id="PF01022">
    <property type="entry name" value="HTH_5"/>
    <property type="match status" value="1"/>
</dbReference>
<protein>
    <submittedName>
        <fullName evidence="5">ArsR family transcriptional regulator</fullName>
    </submittedName>
</protein>
<dbReference type="AlphaFoldDB" id="A0A318EMN1"/>
<dbReference type="SUPFAM" id="SSF46785">
    <property type="entry name" value="Winged helix' DNA-binding domain"/>
    <property type="match status" value="1"/>
</dbReference>
<evidence type="ECO:0000256" key="1">
    <source>
        <dbReference type="ARBA" id="ARBA00023015"/>
    </source>
</evidence>
<dbReference type="GO" id="GO:0003677">
    <property type="term" value="F:DNA binding"/>
    <property type="evidence" value="ECO:0007669"/>
    <property type="project" value="UniProtKB-KW"/>
</dbReference>
<sequence>MSTYENDAKVFKAFCDENRLKILKLLQTGEKCACRLLEDLKIGQSTLSHHMKILCESGVVNARKDGKWIYYSISPEGSEYARKLLKEITVIYSDTKDKCCL</sequence>
<gene>
    <name evidence="5" type="ORF">C8E03_104199</name>
</gene>
<keyword evidence="1" id="KW-0805">Transcription regulation</keyword>
<dbReference type="PRINTS" id="PR00778">
    <property type="entry name" value="HTHARSR"/>
</dbReference>
<dbReference type="GO" id="GO:0003700">
    <property type="term" value="F:DNA-binding transcription factor activity"/>
    <property type="evidence" value="ECO:0007669"/>
    <property type="project" value="InterPro"/>
</dbReference>
<dbReference type="InterPro" id="IPR001845">
    <property type="entry name" value="HTH_ArsR_DNA-bd_dom"/>
</dbReference>
<dbReference type="InterPro" id="IPR036390">
    <property type="entry name" value="WH_DNA-bd_sf"/>
</dbReference>
<evidence type="ECO:0000256" key="2">
    <source>
        <dbReference type="ARBA" id="ARBA00023125"/>
    </source>
</evidence>
<dbReference type="EMBL" id="QICS01000004">
    <property type="protein sequence ID" value="PXV91191.1"/>
    <property type="molecule type" value="Genomic_DNA"/>
</dbReference>
<dbReference type="Proteomes" id="UP000247523">
    <property type="component" value="Unassembled WGS sequence"/>
</dbReference>
<dbReference type="SMART" id="SM00418">
    <property type="entry name" value="HTH_ARSR"/>
    <property type="match status" value="1"/>
</dbReference>
<dbReference type="PANTHER" id="PTHR33154">
    <property type="entry name" value="TRANSCRIPTIONAL REGULATOR, ARSR FAMILY"/>
    <property type="match status" value="1"/>
</dbReference>
<dbReference type="RefSeq" id="WP_330410769.1">
    <property type="nucleotide sequence ID" value="NZ_QICS01000004.1"/>
</dbReference>
<dbReference type="CDD" id="cd00090">
    <property type="entry name" value="HTH_ARSR"/>
    <property type="match status" value="1"/>
</dbReference>
<evidence type="ECO:0000313" key="5">
    <source>
        <dbReference type="EMBL" id="PXV91191.1"/>
    </source>
</evidence>